<keyword evidence="4 6" id="KW-0808">Transferase</keyword>
<evidence type="ECO:0000256" key="5">
    <source>
        <dbReference type="SAM" id="Phobius"/>
    </source>
</evidence>
<feature type="transmembrane region" description="Helical" evidence="5">
    <location>
        <begin position="545"/>
        <end position="573"/>
    </location>
</feature>
<accession>A0ABV3Y265</accession>
<feature type="transmembrane region" description="Helical" evidence="5">
    <location>
        <begin position="729"/>
        <end position="752"/>
    </location>
</feature>
<comment type="caution">
    <text evidence="6">The sequence shown here is derived from an EMBL/GenBank/DDBJ whole genome shotgun (WGS) entry which is preliminary data.</text>
</comment>
<dbReference type="RefSeq" id="WP_369084138.1">
    <property type="nucleotide sequence ID" value="NZ_JBFSHR010000004.1"/>
</dbReference>
<keyword evidence="5" id="KW-1133">Transmembrane helix</keyword>
<evidence type="ECO:0000313" key="6">
    <source>
        <dbReference type="EMBL" id="MEX6428579.1"/>
    </source>
</evidence>
<feature type="transmembrane region" description="Helical" evidence="5">
    <location>
        <begin position="437"/>
        <end position="468"/>
    </location>
</feature>
<protein>
    <submittedName>
        <fullName evidence="6">Glycosyltransferase</fullName>
        <ecNumber evidence="6">2.4.-.-</ecNumber>
    </submittedName>
</protein>
<feature type="transmembrane region" description="Helical" evidence="5">
    <location>
        <begin position="908"/>
        <end position="929"/>
    </location>
</feature>
<feature type="transmembrane region" description="Helical" evidence="5">
    <location>
        <begin position="480"/>
        <end position="499"/>
    </location>
</feature>
<dbReference type="EC" id="2.4.-.-" evidence="6"/>
<keyword evidence="5" id="KW-0472">Membrane</keyword>
<sequence>MQAPPNVAVVVVAHDPGDYFEDCLASISSLSYPDLEVVIVNVDQSEQVTQVTQRLLPNARVHELPGDPGYAAAANAGAAQVSDAQFLLFCHDDVALAPNALAAMMEVAFATNSGLVTPKVVAFDSPRQILELGSDLDFLMGTAPRIEVGDLDQGQHDEINEVAVASSCAMLIRTDLFTMLGGFDPNFGSVYHEVDLSSRVRMAGARISTAPHARVRHRAVSTSGRRSPRLRAVGRGVVVDERVALSHAERIRLKRSHQARCIAKLEHGRRRILSLVVFFIERLAEALFMFLTARPRVAWGCLSAFGVLRDREQLRRERDAMLAAGLDPRLVTFSGSWLTLRRFLSHSRTPASTATPPDIQETSQWAGNSRVSAVGRWALWVAIGLSIILARSALFAPTPLNGSFTLYTSPLRLVGDYFSGHGASHLLGVAVLPTSDLIIGLLGLVLFGHTALGVWLLVVGAMILGPFGTYRVARRRLPDGVARMAGALYALSPIVTVALTRGSIYAIFGYAIAPLLLATSIDAIAAQRKSRRMMRRANLRVAGVFALAIALAPQLAIVWITAVLVQVVVYVIGASFERARRLVVVLAYATFFGSLVNLPWIGALVVVHPGADYLFTGFVTPLSSSVSAIFGASVVQGLSAWLVGAMVLTLVVVVLGFGDGSDASLLVATVAVVGYLIVAVFAGRGLLGGSPIAPVYPLTMAVLVASVAVPRAVLIMLSRLRSLSLGLHHVMAGVVTLVLAVTVVGSALGALGGQSSSPGATRDTLPLVEGLVRNPGSVLWVELGTGPRVVTGEKLTNGVYVGLTRGVAPNIVTAGAAPITRGQAVLDRLVGLALAGRTVRLGDALAADGVGEVVVVGANSTTAADAFTTAFRRQLDMSQLFAQGDISVYRLTARLARSTTTSAAGSNLLFSASIVIQMGAILALLLGLFGRRSWLRARPFTTRGARTALRPDTSVSVPVGSQR</sequence>
<feature type="transmembrane region" description="Helical" evidence="5">
    <location>
        <begin position="585"/>
        <end position="606"/>
    </location>
</feature>
<dbReference type="SUPFAM" id="SSF53448">
    <property type="entry name" value="Nucleotide-diphospho-sugar transferases"/>
    <property type="match status" value="1"/>
</dbReference>
<dbReference type="PANTHER" id="PTHR43179">
    <property type="entry name" value="RHAMNOSYLTRANSFERASE WBBL"/>
    <property type="match status" value="1"/>
</dbReference>
<comment type="similarity">
    <text evidence="2">Belongs to the glycosyltransferase 2 family.</text>
</comment>
<keyword evidence="5" id="KW-0812">Transmembrane</keyword>
<keyword evidence="7" id="KW-1185">Reference proteome</keyword>
<organism evidence="6 7">
    <name type="scientific">Ferrimicrobium acidiphilum</name>
    <dbReference type="NCBI Taxonomy" id="121039"/>
    <lineage>
        <taxon>Bacteria</taxon>
        <taxon>Bacillati</taxon>
        <taxon>Actinomycetota</taxon>
        <taxon>Acidimicrobiia</taxon>
        <taxon>Acidimicrobiales</taxon>
        <taxon>Acidimicrobiaceae</taxon>
        <taxon>Ferrimicrobium</taxon>
    </lineage>
</organism>
<comment type="pathway">
    <text evidence="1">Cell wall biogenesis; cell wall polysaccharide biosynthesis.</text>
</comment>
<name>A0ABV3Y265_9ACTN</name>
<dbReference type="Proteomes" id="UP001560267">
    <property type="component" value="Unassembled WGS sequence"/>
</dbReference>
<dbReference type="Gene3D" id="3.90.550.10">
    <property type="entry name" value="Spore Coat Polysaccharide Biosynthesis Protein SpsA, Chain A"/>
    <property type="match status" value="1"/>
</dbReference>
<evidence type="ECO:0000256" key="1">
    <source>
        <dbReference type="ARBA" id="ARBA00004776"/>
    </source>
</evidence>
<keyword evidence="3 6" id="KW-0328">Glycosyltransferase</keyword>
<dbReference type="GO" id="GO:0016757">
    <property type="term" value="F:glycosyltransferase activity"/>
    <property type="evidence" value="ECO:0007669"/>
    <property type="project" value="UniProtKB-KW"/>
</dbReference>
<gene>
    <name evidence="6" type="ORF">AB6A68_01825</name>
</gene>
<feature type="transmembrane region" description="Helical" evidence="5">
    <location>
        <begin position="613"/>
        <end position="632"/>
    </location>
</feature>
<dbReference type="EMBL" id="JBFSHR010000004">
    <property type="protein sequence ID" value="MEX6428579.1"/>
    <property type="molecule type" value="Genomic_DNA"/>
</dbReference>
<dbReference type="PANTHER" id="PTHR43179:SF12">
    <property type="entry name" value="GALACTOFURANOSYLTRANSFERASE GLFT2"/>
    <property type="match status" value="1"/>
</dbReference>
<evidence type="ECO:0000313" key="7">
    <source>
        <dbReference type="Proteomes" id="UP001560267"/>
    </source>
</evidence>
<evidence type="ECO:0000256" key="4">
    <source>
        <dbReference type="ARBA" id="ARBA00022679"/>
    </source>
</evidence>
<evidence type="ECO:0000256" key="3">
    <source>
        <dbReference type="ARBA" id="ARBA00022676"/>
    </source>
</evidence>
<feature type="transmembrane region" description="Helical" evidence="5">
    <location>
        <begin position="638"/>
        <end position="658"/>
    </location>
</feature>
<feature type="transmembrane region" description="Helical" evidence="5">
    <location>
        <begin position="695"/>
        <end position="717"/>
    </location>
</feature>
<proteinExistence type="inferred from homology"/>
<reference evidence="6 7" key="1">
    <citation type="submission" date="2024-07" db="EMBL/GenBank/DDBJ databases">
        <title>Draft Genome Sequence of Ferrimicrobium acidiphilum Strain YE2023, Isolated from a Pulp of Bioleach Reactor.</title>
        <authorList>
            <person name="Elkina Y.A."/>
            <person name="Bulaeva A.G."/>
            <person name="Beletsky A.V."/>
            <person name="Mardanov A.V."/>
        </authorList>
    </citation>
    <scope>NUCLEOTIDE SEQUENCE [LARGE SCALE GENOMIC DNA]</scope>
    <source>
        <strain evidence="6 7">YE2023</strain>
    </source>
</reference>
<evidence type="ECO:0000256" key="2">
    <source>
        <dbReference type="ARBA" id="ARBA00006739"/>
    </source>
</evidence>
<feature type="transmembrane region" description="Helical" evidence="5">
    <location>
        <begin position="505"/>
        <end position="525"/>
    </location>
</feature>
<feature type="transmembrane region" description="Helical" evidence="5">
    <location>
        <begin position="377"/>
        <end position="396"/>
    </location>
</feature>
<dbReference type="InterPro" id="IPR029044">
    <property type="entry name" value="Nucleotide-diphossugar_trans"/>
</dbReference>
<feature type="transmembrane region" description="Helical" evidence="5">
    <location>
        <begin position="665"/>
        <end position="683"/>
    </location>
</feature>
<dbReference type="Pfam" id="PF13641">
    <property type="entry name" value="Glyco_tranf_2_3"/>
    <property type="match status" value="1"/>
</dbReference>